<sequence>MDTAEVQHLALALVGLHEILMDPLLKFVQVALDDIPSFCSIYCLDCVICKLAERALDITVYVIDQDIKEHQSQESVQGNTCYWCPIGHGAIDHNSGCIQTANSLFNN</sequence>
<keyword evidence="2" id="KW-1185">Reference proteome</keyword>
<dbReference type="Proteomes" id="UP000269221">
    <property type="component" value="Unassembled WGS sequence"/>
</dbReference>
<gene>
    <name evidence="1" type="ORF">DUI87_09304</name>
</gene>
<dbReference type="EMBL" id="QRBI01000105">
    <property type="protein sequence ID" value="RMC14213.1"/>
    <property type="molecule type" value="Genomic_DNA"/>
</dbReference>
<proteinExistence type="predicted"/>
<dbReference type="AlphaFoldDB" id="A0A3M0KME7"/>
<name>A0A3M0KME7_HIRRU</name>
<evidence type="ECO:0000313" key="2">
    <source>
        <dbReference type="Proteomes" id="UP000269221"/>
    </source>
</evidence>
<accession>A0A3M0KME7</accession>
<evidence type="ECO:0000313" key="1">
    <source>
        <dbReference type="EMBL" id="RMC14213.1"/>
    </source>
</evidence>
<reference evidence="1 2" key="1">
    <citation type="submission" date="2018-07" db="EMBL/GenBank/DDBJ databases">
        <title>A high quality draft genome assembly of the barn swallow (H. rustica rustica).</title>
        <authorList>
            <person name="Formenti G."/>
            <person name="Chiara M."/>
            <person name="Poveda L."/>
            <person name="Francoijs K.-J."/>
            <person name="Bonisoli-Alquati A."/>
            <person name="Canova L."/>
            <person name="Gianfranceschi L."/>
            <person name="Horner D.S."/>
            <person name="Saino N."/>
        </authorList>
    </citation>
    <scope>NUCLEOTIDE SEQUENCE [LARGE SCALE GENOMIC DNA]</scope>
    <source>
        <strain evidence="1">Chelidonia</strain>
        <tissue evidence="1">Blood</tissue>
    </source>
</reference>
<organism evidence="1 2">
    <name type="scientific">Hirundo rustica rustica</name>
    <dbReference type="NCBI Taxonomy" id="333673"/>
    <lineage>
        <taxon>Eukaryota</taxon>
        <taxon>Metazoa</taxon>
        <taxon>Chordata</taxon>
        <taxon>Craniata</taxon>
        <taxon>Vertebrata</taxon>
        <taxon>Euteleostomi</taxon>
        <taxon>Archelosauria</taxon>
        <taxon>Archosauria</taxon>
        <taxon>Dinosauria</taxon>
        <taxon>Saurischia</taxon>
        <taxon>Theropoda</taxon>
        <taxon>Coelurosauria</taxon>
        <taxon>Aves</taxon>
        <taxon>Neognathae</taxon>
        <taxon>Neoaves</taxon>
        <taxon>Telluraves</taxon>
        <taxon>Australaves</taxon>
        <taxon>Passeriformes</taxon>
        <taxon>Sylvioidea</taxon>
        <taxon>Hirundinidae</taxon>
        <taxon>Hirundo</taxon>
    </lineage>
</organism>
<protein>
    <submittedName>
        <fullName evidence="1">Uncharacterized protein</fullName>
    </submittedName>
</protein>
<dbReference type="OrthoDB" id="9397975at2759"/>
<comment type="caution">
    <text evidence="1">The sequence shown here is derived from an EMBL/GenBank/DDBJ whole genome shotgun (WGS) entry which is preliminary data.</text>
</comment>